<feature type="non-terminal residue" evidence="2">
    <location>
        <position position="1"/>
    </location>
</feature>
<keyword evidence="3" id="KW-1185">Reference proteome</keyword>
<evidence type="ECO:0000313" key="2">
    <source>
        <dbReference type="EMBL" id="GMR57825.1"/>
    </source>
</evidence>
<dbReference type="AlphaFoldDB" id="A0AAN5IB79"/>
<dbReference type="EMBL" id="BTRK01000006">
    <property type="protein sequence ID" value="GMR57817.1"/>
    <property type="molecule type" value="Genomic_DNA"/>
</dbReference>
<proteinExistence type="predicted"/>
<name>A0AAN5IB79_9BILA</name>
<sequence>TLINTVLRHYPAPQNGTSFGIPLPVDGDGGEHDLANRHASLPAHPLRNPVHAWKLQGAADNIWTGSAIDSRCAGSTFRAQFHYREC</sequence>
<dbReference type="Proteomes" id="UP001328107">
    <property type="component" value="Unassembled WGS sequence"/>
</dbReference>
<comment type="caution">
    <text evidence="2">The sequence shown here is derived from an EMBL/GenBank/DDBJ whole genome shotgun (WGS) entry which is preliminary data.</text>
</comment>
<reference evidence="3" key="1">
    <citation type="submission" date="2022-10" db="EMBL/GenBank/DDBJ databases">
        <title>Genome assembly of Pristionchus species.</title>
        <authorList>
            <person name="Yoshida K."/>
            <person name="Sommer R.J."/>
        </authorList>
    </citation>
    <scope>NUCLEOTIDE SEQUENCE [LARGE SCALE GENOMIC DNA]</scope>
    <source>
        <strain evidence="1 3">RS5460</strain>
    </source>
</reference>
<reference evidence="2" key="2">
    <citation type="submission" date="2023-06" db="EMBL/GenBank/DDBJ databases">
        <title>Genome assembly of Pristionchus species.</title>
        <authorList>
            <person name="Yoshida K."/>
            <person name="Sommer R.J."/>
        </authorList>
    </citation>
    <scope>NUCLEOTIDE SEQUENCE</scope>
    <source>
        <strain evidence="2">RS5460</strain>
    </source>
</reference>
<evidence type="ECO:0000313" key="3">
    <source>
        <dbReference type="Proteomes" id="UP001328107"/>
    </source>
</evidence>
<dbReference type="EMBL" id="BTRK01000006">
    <property type="protein sequence ID" value="GMR57825.1"/>
    <property type="molecule type" value="Genomic_DNA"/>
</dbReference>
<protein>
    <submittedName>
        <fullName evidence="2">Uncharacterized protein</fullName>
    </submittedName>
</protein>
<gene>
    <name evidence="1" type="ORF">PMAYCL1PPCAC_28012</name>
    <name evidence="2" type="ORF">PMAYCL1PPCAC_28020</name>
</gene>
<evidence type="ECO:0000313" key="1">
    <source>
        <dbReference type="EMBL" id="GMR57817.1"/>
    </source>
</evidence>
<accession>A0AAN5IB79</accession>
<feature type="non-terminal residue" evidence="2">
    <location>
        <position position="86"/>
    </location>
</feature>
<organism evidence="2 3">
    <name type="scientific">Pristionchus mayeri</name>
    <dbReference type="NCBI Taxonomy" id="1317129"/>
    <lineage>
        <taxon>Eukaryota</taxon>
        <taxon>Metazoa</taxon>
        <taxon>Ecdysozoa</taxon>
        <taxon>Nematoda</taxon>
        <taxon>Chromadorea</taxon>
        <taxon>Rhabditida</taxon>
        <taxon>Rhabditina</taxon>
        <taxon>Diplogasteromorpha</taxon>
        <taxon>Diplogasteroidea</taxon>
        <taxon>Neodiplogasteridae</taxon>
        <taxon>Pristionchus</taxon>
    </lineage>
</organism>